<gene>
    <name evidence="2" type="primary">doc</name>
    <name evidence="2" type="ORF">PNK_p0007</name>
</gene>
<dbReference type="Pfam" id="PF02661">
    <property type="entry name" value="Fic"/>
    <property type="match status" value="1"/>
</dbReference>
<dbReference type="InParanoid" id="A0A0U5JG31"/>
<accession>A0A0U5JG31</accession>
<dbReference type="PIRSF" id="PIRSF018297">
    <property type="entry name" value="Doc"/>
    <property type="match status" value="1"/>
</dbReference>
<evidence type="ECO:0000259" key="1">
    <source>
        <dbReference type="PROSITE" id="PS51459"/>
    </source>
</evidence>
<dbReference type="InterPro" id="IPR036597">
    <property type="entry name" value="Fido-like_dom_sf"/>
</dbReference>
<dbReference type="AlphaFoldDB" id="A0A0U5JG31"/>
<evidence type="ECO:0000313" key="2">
    <source>
        <dbReference type="EMBL" id="CUI18061.1"/>
    </source>
</evidence>
<proteinExistence type="predicted"/>
<dbReference type="PATRIC" id="fig|389348.3.peg.2764"/>
<keyword evidence="3" id="KW-1185">Reference proteome</keyword>
<dbReference type="KEGG" id="pnl:PNK_p0007"/>
<dbReference type="RefSeq" id="WP_059062458.1">
    <property type="nucleotide sequence ID" value="NZ_LN879503.1"/>
</dbReference>
<dbReference type="Gene3D" id="1.20.120.1870">
    <property type="entry name" value="Fic/DOC protein, Fido domain"/>
    <property type="match status" value="1"/>
</dbReference>
<dbReference type="PANTHER" id="PTHR39426:SF1">
    <property type="entry name" value="HOMOLOGY TO DEATH-ON-CURING PROTEIN OF PHAGE P1"/>
    <property type="match status" value="1"/>
</dbReference>
<dbReference type="Proteomes" id="UP000069902">
    <property type="component" value="Plasmid pPNK"/>
</dbReference>
<dbReference type="InterPro" id="IPR003812">
    <property type="entry name" value="Fido"/>
</dbReference>
<reference evidence="3" key="1">
    <citation type="submission" date="2015-09" db="EMBL/GenBank/DDBJ databases">
        <authorList>
            <person name="Bertelli C."/>
        </authorList>
    </citation>
    <scope>NUCLEOTIDE SEQUENCE [LARGE SCALE GENOMIC DNA]</scope>
    <source>
        <strain evidence="3">KNic</strain>
        <plasmid evidence="3">pPNK</plasmid>
    </source>
</reference>
<dbReference type="InterPro" id="IPR006440">
    <property type="entry name" value="Doc"/>
</dbReference>
<dbReference type="InterPro" id="IPR053737">
    <property type="entry name" value="Type_II_TA_Toxin"/>
</dbReference>
<name>A0A0U5JG31_9BACT</name>
<geneLocation type="plasmid" evidence="3">
    <name>pPNK</name>
</geneLocation>
<dbReference type="PANTHER" id="PTHR39426">
    <property type="entry name" value="HOMOLOGY TO DEATH-ON-CURING PROTEIN OF PHAGE P1"/>
    <property type="match status" value="1"/>
</dbReference>
<dbReference type="EMBL" id="LN879503">
    <property type="protein sequence ID" value="CUI18061.1"/>
    <property type="molecule type" value="Genomic_DNA"/>
</dbReference>
<sequence>MIFLSVEEVIHIHDELISEYGGLHGVRDMGLLISALEMPKAAMYGEYLHESIFDKASAYLFHIICNHAFIDGNKRTGAAVPLIFLLQNGRKAKYNLDDFEEMVCKVAKGLFSKEEISKFLQSKEL</sequence>
<feature type="domain" description="Fido" evidence="1">
    <location>
        <begin position="4"/>
        <end position="122"/>
    </location>
</feature>
<dbReference type="PROSITE" id="PS51459">
    <property type="entry name" value="FIDO"/>
    <property type="match status" value="1"/>
</dbReference>
<dbReference type="SUPFAM" id="SSF140931">
    <property type="entry name" value="Fic-like"/>
    <property type="match status" value="1"/>
</dbReference>
<dbReference type="NCBIfam" id="TIGR01550">
    <property type="entry name" value="DOC_P1"/>
    <property type="match status" value="1"/>
</dbReference>
<dbReference type="GO" id="GO:0016301">
    <property type="term" value="F:kinase activity"/>
    <property type="evidence" value="ECO:0007669"/>
    <property type="project" value="InterPro"/>
</dbReference>
<evidence type="ECO:0000313" key="3">
    <source>
        <dbReference type="Proteomes" id="UP000069902"/>
    </source>
</evidence>
<organism evidence="2 3">
    <name type="scientific">Candidatus Protochlamydia naegleriophila</name>
    <dbReference type="NCBI Taxonomy" id="389348"/>
    <lineage>
        <taxon>Bacteria</taxon>
        <taxon>Pseudomonadati</taxon>
        <taxon>Chlamydiota</taxon>
        <taxon>Chlamydiia</taxon>
        <taxon>Parachlamydiales</taxon>
        <taxon>Parachlamydiaceae</taxon>
        <taxon>Candidatus Protochlamydia</taxon>
    </lineage>
</organism>
<protein>
    <submittedName>
        <fullName evidence="2">Toxin doc</fullName>
    </submittedName>
</protein>